<accession>A0A4Z1PAD2</accession>
<name>A0A4Z1PAD2_9PEZI</name>
<organism evidence="1 2">
    <name type="scientific">Venturia nashicola</name>
    <dbReference type="NCBI Taxonomy" id="86259"/>
    <lineage>
        <taxon>Eukaryota</taxon>
        <taxon>Fungi</taxon>
        <taxon>Dikarya</taxon>
        <taxon>Ascomycota</taxon>
        <taxon>Pezizomycotina</taxon>
        <taxon>Dothideomycetes</taxon>
        <taxon>Pleosporomycetidae</taxon>
        <taxon>Venturiales</taxon>
        <taxon>Venturiaceae</taxon>
        <taxon>Venturia</taxon>
    </lineage>
</organism>
<evidence type="ECO:0000313" key="1">
    <source>
        <dbReference type="EMBL" id="TID18426.1"/>
    </source>
</evidence>
<dbReference type="Proteomes" id="UP000298493">
    <property type="component" value="Unassembled WGS sequence"/>
</dbReference>
<protein>
    <submittedName>
        <fullName evidence="1">Uncharacterized protein</fullName>
    </submittedName>
</protein>
<comment type="caution">
    <text evidence="1">The sequence shown here is derived from an EMBL/GenBank/DDBJ whole genome shotgun (WGS) entry which is preliminary data.</text>
</comment>
<sequence length="139" mass="15508">MHDSVQVVAHKYWLVECTGRNVEIEHRLAHGRLESREESSMGVQDSLKTTKFYVSTSEEEFVGSMANVSKLLFGFHSDAALLIIAFKEVISSLVSLGRVKALPLMVFVNEYKSMPPGTLSLTVMILSSFPPFRLRQASS</sequence>
<dbReference type="AlphaFoldDB" id="A0A4Z1PAD2"/>
<keyword evidence="2" id="KW-1185">Reference proteome</keyword>
<proteinExistence type="predicted"/>
<dbReference type="EMBL" id="SNSC02000014">
    <property type="protein sequence ID" value="TID18426.1"/>
    <property type="molecule type" value="Genomic_DNA"/>
</dbReference>
<reference evidence="1 2" key="1">
    <citation type="submission" date="2019-04" db="EMBL/GenBank/DDBJ databases">
        <title>High contiguity whole genome sequence and gene annotation resource for two Venturia nashicola isolates.</title>
        <authorList>
            <person name="Prokchorchik M."/>
            <person name="Won K."/>
            <person name="Lee Y."/>
            <person name="Choi E.D."/>
            <person name="Segonzac C."/>
            <person name="Sohn K.H."/>
        </authorList>
    </citation>
    <scope>NUCLEOTIDE SEQUENCE [LARGE SCALE GENOMIC DNA]</scope>
    <source>
        <strain evidence="1 2">PRI2</strain>
    </source>
</reference>
<evidence type="ECO:0000313" key="2">
    <source>
        <dbReference type="Proteomes" id="UP000298493"/>
    </source>
</evidence>
<gene>
    <name evidence="1" type="ORF">E6O75_ATG06502</name>
</gene>